<sequence>MSSEAKPSAETHPRDTPASPTRVPSNCAKAFDSLYFCYSPFHQARQYYITGQLDDCRGRLKRFRMCVMSRFRAQSDSEHLYEQDEINEKKKKGLDTVKPVWEFRQEYLDNVRRAEREDTEQQKQGQNENQSAWWL</sequence>
<evidence type="ECO:0000313" key="3">
    <source>
        <dbReference type="Proteomes" id="UP000247409"/>
    </source>
</evidence>
<feature type="compositionally biased region" description="Polar residues" evidence="1">
    <location>
        <begin position="122"/>
        <end position="135"/>
    </location>
</feature>
<feature type="region of interest" description="Disordered" evidence="1">
    <location>
        <begin position="1"/>
        <end position="23"/>
    </location>
</feature>
<dbReference type="PANTHER" id="PTHR28052">
    <property type="entry name" value="UPF0545 PROTEIN C22ORF39"/>
    <property type="match status" value="1"/>
</dbReference>
<feature type="region of interest" description="Disordered" evidence="1">
    <location>
        <begin position="112"/>
        <end position="135"/>
    </location>
</feature>
<dbReference type="InterPro" id="IPR021475">
    <property type="entry name" value="Pants/Emi1-like"/>
</dbReference>
<organism evidence="2 3">
    <name type="scientific">Gracilariopsis chorda</name>
    <dbReference type="NCBI Taxonomy" id="448386"/>
    <lineage>
        <taxon>Eukaryota</taxon>
        <taxon>Rhodophyta</taxon>
        <taxon>Florideophyceae</taxon>
        <taxon>Rhodymeniophycidae</taxon>
        <taxon>Gracilariales</taxon>
        <taxon>Gracilariaceae</taxon>
        <taxon>Gracilariopsis</taxon>
    </lineage>
</organism>
<dbReference type="EMBL" id="NBIV01000036">
    <property type="protein sequence ID" value="PXF46562.1"/>
    <property type="molecule type" value="Genomic_DNA"/>
</dbReference>
<reference evidence="2 3" key="1">
    <citation type="journal article" date="2018" name="Mol. Biol. Evol.">
        <title>Analysis of the draft genome of the red seaweed Gracilariopsis chorda provides insights into genome size evolution in Rhodophyta.</title>
        <authorList>
            <person name="Lee J."/>
            <person name="Yang E.C."/>
            <person name="Graf L."/>
            <person name="Yang J.H."/>
            <person name="Qiu H."/>
            <person name="Zel Zion U."/>
            <person name="Chan C.X."/>
            <person name="Stephens T.G."/>
            <person name="Weber A.P.M."/>
            <person name="Boo G.H."/>
            <person name="Boo S.M."/>
            <person name="Kim K.M."/>
            <person name="Shin Y."/>
            <person name="Jung M."/>
            <person name="Lee S.J."/>
            <person name="Yim H.S."/>
            <person name="Lee J.H."/>
            <person name="Bhattacharya D."/>
            <person name="Yoon H.S."/>
        </authorList>
    </citation>
    <scope>NUCLEOTIDE SEQUENCE [LARGE SCALE GENOMIC DNA]</scope>
    <source>
        <strain evidence="2 3">SKKU-2015</strain>
        <tissue evidence="2">Whole body</tissue>
    </source>
</reference>
<dbReference type="PANTHER" id="PTHR28052:SF1">
    <property type="entry name" value="UPF0545 PROTEIN C22ORF39"/>
    <property type="match status" value="1"/>
</dbReference>
<proteinExistence type="predicted"/>
<name>A0A2V3IWP1_9FLOR</name>
<dbReference type="AlphaFoldDB" id="A0A2V3IWP1"/>
<comment type="caution">
    <text evidence="2">The sequence shown here is derived from an EMBL/GenBank/DDBJ whole genome shotgun (WGS) entry which is preliminary data.</text>
</comment>
<dbReference type="OrthoDB" id="2017405at2759"/>
<evidence type="ECO:0000313" key="2">
    <source>
        <dbReference type="EMBL" id="PXF46562.1"/>
    </source>
</evidence>
<gene>
    <name evidence="2" type="ORF">BWQ96_03690</name>
</gene>
<dbReference type="Proteomes" id="UP000247409">
    <property type="component" value="Unassembled WGS sequence"/>
</dbReference>
<feature type="compositionally biased region" description="Basic and acidic residues" evidence="1">
    <location>
        <begin position="112"/>
        <end position="121"/>
    </location>
</feature>
<protein>
    <submittedName>
        <fullName evidence="2">Uncharacterized protein</fullName>
    </submittedName>
</protein>
<evidence type="ECO:0000256" key="1">
    <source>
        <dbReference type="SAM" id="MobiDB-lite"/>
    </source>
</evidence>
<accession>A0A2V3IWP1</accession>
<dbReference type="Pfam" id="PF11326">
    <property type="entry name" value="PANTS-like"/>
    <property type="match status" value="1"/>
</dbReference>
<keyword evidence="3" id="KW-1185">Reference proteome</keyword>